<feature type="modified residue" description="Glycine radical" evidence="10">
    <location>
        <position position="807"/>
    </location>
</feature>
<evidence type="ECO:0000256" key="1">
    <source>
        <dbReference type="ARBA" id="ARBA00004496"/>
    </source>
</evidence>
<evidence type="ECO:0000259" key="12">
    <source>
        <dbReference type="PROSITE" id="PS51149"/>
    </source>
</evidence>
<dbReference type="PIRSF" id="PIRSF000379">
    <property type="entry name" value="For_Ac_trans_1"/>
    <property type="match status" value="1"/>
</dbReference>
<dbReference type="InterPro" id="IPR001150">
    <property type="entry name" value="Gly_radical"/>
</dbReference>
<evidence type="ECO:0000256" key="7">
    <source>
        <dbReference type="ARBA" id="ARBA00023277"/>
    </source>
</evidence>
<feature type="domain" description="Glycine radical" evidence="12">
    <location>
        <begin position="708"/>
        <end position="832"/>
    </location>
</feature>
<evidence type="ECO:0000256" key="10">
    <source>
        <dbReference type="PROSITE-ProRule" id="PRU00493"/>
    </source>
</evidence>
<protein>
    <recommendedName>
        <fullName evidence="3">formate C-acetyltransferase</fullName>
        <ecNumber evidence="3">2.3.1.54</ecNumber>
    </recommendedName>
</protein>
<evidence type="ECO:0000256" key="5">
    <source>
        <dbReference type="ARBA" id="ARBA00022679"/>
    </source>
</evidence>
<evidence type="ECO:0000256" key="9">
    <source>
        <dbReference type="ARBA" id="ARBA00049029"/>
    </source>
</evidence>
<comment type="subcellular location">
    <subcellularLocation>
        <location evidence="1">Cytoplasm</location>
    </subcellularLocation>
</comment>
<evidence type="ECO:0000256" key="8">
    <source>
        <dbReference type="ARBA" id="ARBA00023315"/>
    </source>
</evidence>
<comment type="similarity">
    <text evidence="2">Belongs to the glycyl radical enzyme (GRE) family. PFL subfamily.</text>
</comment>
<dbReference type="GO" id="GO:0005975">
    <property type="term" value="P:carbohydrate metabolic process"/>
    <property type="evidence" value="ECO:0007669"/>
    <property type="project" value="InterPro"/>
</dbReference>
<dbReference type="InterPro" id="IPR004184">
    <property type="entry name" value="PFL_dom"/>
</dbReference>
<keyword evidence="8" id="KW-0012">Acyltransferase</keyword>
<dbReference type="InterPro" id="IPR005949">
    <property type="entry name" value="Form_AcTrfase"/>
</dbReference>
<dbReference type="GO" id="GO:0005829">
    <property type="term" value="C:cytosol"/>
    <property type="evidence" value="ECO:0007669"/>
    <property type="project" value="TreeGrafter"/>
</dbReference>
<dbReference type="PANTHER" id="PTHR30191:SF0">
    <property type="entry name" value="FORMATE ACETYLTRANSFERASE 1"/>
    <property type="match status" value="1"/>
</dbReference>
<dbReference type="SUPFAM" id="SSF51998">
    <property type="entry name" value="PFL-like glycyl radical enzymes"/>
    <property type="match status" value="1"/>
</dbReference>
<dbReference type="EMBL" id="HBGG01003912">
    <property type="protein sequence ID" value="CAD9199610.1"/>
    <property type="molecule type" value="Transcribed_RNA"/>
</dbReference>
<name>A0A7S1SIF9_9CHLO</name>
<dbReference type="InterPro" id="IPR050244">
    <property type="entry name" value="Auton_GlycylRad_Cofactor"/>
</dbReference>
<dbReference type="CDD" id="cd01678">
    <property type="entry name" value="PFL1"/>
    <property type="match status" value="1"/>
</dbReference>
<evidence type="ECO:0000256" key="2">
    <source>
        <dbReference type="ARBA" id="ARBA00008375"/>
    </source>
</evidence>
<dbReference type="Pfam" id="PF02901">
    <property type="entry name" value="PFL-like"/>
    <property type="match status" value="1"/>
</dbReference>
<keyword evidence="7" id="KW-0119">Carbohydrate metabolism</keyword>
<evidence type="ECO:0000313" key="14">
    <source>
        <dbReference type="EMBL" id="CAD9199610.1"/>
    </source>
</evidence>
<evidence type="ECO:0000256" key="4">
    <source>
        <dbReference type="ARBA" id="ARBA00022490"/>
    </source>
</evidence>
<dbReference type="PANTHER" id="PTHR30191">
    <property type="entry name" value="FORMATE ACETYLTRANSFERASE"/>
    <property type="match status" value="1"/>
</dbReference>
<evidence type="ECO:0000256" key="6">
    <source>
        <dbReference type="ARBA" id="ARBA00022818"/>
    </source>
</evidence>
<feature type="domain" description="PFL" evidence="13">
    <location>
        <begin position="65"/>
        <end position="701"/>
    </location>
</feature>
<reference evidence="14" key="1">
    <citation type="submission" date="2021-01" db="EMBL/GenBank/DDBJ databases">
        <authorList>
            <person name="Corre E."/>
            <person name="Pelletier E."/>
            <person name="Niang G."/>
            <person name="Scheremetjew M."/>
            <person name="Finn R."/>
            <person name="Kale V."/>
            <person name="Holt S."/>
            <person name="Cochrane G."/>
            <person name="Meng A."/>
            <person name="Brown T."/>
            <person name="Cohen L."/>
        </authorList>
    </citation>
    <scope>NUCLEOTIDE SEQUENCE</scope>
    <source>
        <strain evidence="14">PLY429</strain>
    </source>
</reference>
<evidence type="ECO:0000259" key="13">
    <source>
        <dbReference type="PROSITE" id="PS51554"/>
    </source>
</evidence>
<proteinExistence type="inferred from homology"/>
<keyword evidence="4" id="KW-0963">Cytoplasm</keyword>
<dbReference type="Pfam" id="PF01228">
    <property type="entry name" value="Gly_radical"/>
    <property type="match status" value="1"/>
</dbReference>
<dbReference type="InterPro" id="IPR019777">
    <property type="entry name" value="Form_AcTrfase_GR_CS"/>
</dbReference>
<dbReference type="GO" id="GO:0008861">
    <property type="term" value="F:formate C-acetyltransferase activity"/>
    <property type="evidence" value="ECO:0007669"/>
    <property type="project" value="UniProtKB-EC"/>
</dbReference>
<gene>
    <name evidence="14" type="ORF">TCHU04912_LOCUS1843</name>
</gene>
<dbReference type="Gene3D" id="3.20.70.20">
    <property type="match status" value="1"/>
</dbReference>
<dbReference type="EC" id="2.3.1.54" evidence="3"/>
<organism evidence="14">
    <name type="scientific">Tetraselmis chuii</name>
    <dbReference type="NCBI Taxonomy" id="63592"/>
    <lineage>
        <taxon>Eukaryota</taxon>
        <taxon>Viridiplantae</taxon>
        <taxon>Chlorophyta</taxon>
        <taxon>core chlorophytes</taxon>
        <taxon>Chlorodendrophyceae</taxon>
        <taxon>Chlorodendrales</taxon>
        <taxon>Chlorodendraceae</taxon>
        <taxon>Tetraselmis</taxon>
    </lineage>
</organism>
<evidence type="ECO:0000256" key="3">
    <source>
        <dbReference type="ARBA" id="ARBA00013214"/>
    </source>
</evidence>
<keyword evidence="6 10" id="KW-0556">Organic radical</keyword>
<dbReference type="PROSITE" id="PS00850">
    <property type="entry name" value="GLY_RADICAL_1"/>
    <property type="match status" value="1"/>
</dbReference>
<dbReference type="NCBIfam" id="TIGR01255">
    <property type="entry name" value="pyr_form_ly_1"/>
    <property type="match status" value="1"/>
</dbReference>
<feature type="region of interest" description="Disordered" evidence="11">
    <location>
        <begin position="692"/>
        <end position="715"/>
    </location>
</feature>
<dbReference type="PROSITE" id="PS51554">
    <property type="entry name" value="PFL"/>
    <property type="match status" value="1"/>
</dbReference>
<evidence type="ECO:0000256" key="11">
    <source>
        <dbReference type="SAM" id="MobiDB-lite"/>
    </source>
</evidence>
<keyword evidence="5" id="KW-0808">Transferase</keyword>
<dbReference type="PROSITE" id="PS51149">
    <property type="entry name" value="GLY_RADICAL_2"/>
    <property type="match status" value="1"/>
</dbReference>
<sequence>MEAVTACTPTMAAAGATPKRTGLSRSKLAVLPGALRARASRQVNARKLSGNTVVARAIDSPPGMGQGSDMKDFTMSFENTQGLFSYVPDNRPAMREPSTINVSEFIEKNFTAYDGDASFLAGPTEKTKKLWDIVQDLQMQEFRKGGLLDCDPNIPSTITSFPAGYIEPELDDVCVGLQTDKPLKRAIKPFGGIGMVNNALKAYDLPENKEVTRQFTEIRKTHNQGVFDAYTSDMRACRKSGILTGLPDGYGRGRIIGDYRRVALYGTDALVADKKHDLDVNLKAVMDEKTIQLREEVTDQMRALQDLKEMAATYGCDISRPAETGKEAVQWLYFGYLGAVKQQDGAAMSMGRVDAFLDIYFEKDLAEGRITEEEAQEVIDHFVMKLRIVKHLRTPDYNDLFAGDPTWVTCVLGGADSFTKGHRVTKTAYRILQTLYNLGPSPEPNITVLWHPDLLPEPFKEFAAKVSVETSSIQYENDLMMGQMFGSDYSIACCVSAMREGQDMQFFGARCNMPKLLLYILNQGRDEVSGSQVGPRFAPLEDPTAPLNYLEVMERLELGLDWLVKVYVDTMNVIHYMHDKYNYESLEMALHDTHVRRFLALGMSGIAVVADSLSAIKYAKVTPVLDDRGLMTDFNIEGEYPAYGNNDERVDSIARWVVESFTQRMRRQYCYRDSIPTLSLLTITSNVVYGRKTGSTPDGRKKGEPFAPGANPSYGRDTHGALASLASVAKMPYTECMDGVSNTFTLVPQVLGKSGLAERQTNLVSILDGYFASFGHHLNVNVLNRETLLDAVDNPEKYPNLTIRVSGYAVHFIRLTKEQQMDVIGRTFHGMM</sequence>
<accession>A0A7S1SIF9</accession>
<dbReference type="AlphaFoldDB" id="A0A7S1SIF9"/>
<comment type="catalytic activity">
    <reaction evidence="9">
        <text>formate + acetyl-CoA = pyruvate + CoA</text>
        <dbReference type="Rhea" id="RHEA:11844"/>
        <dbReference type="ChEBI" id="CHEBI:15361"/>
        <dbReference type="ChEBI" id="CHEBI:15740"/>
        <dbReference type="ChEBI" id="CHEBI:57287"/>
        <dbReference type="ChEBI" id="CHEBI:57288"/>
        <dbReference type="EC" id="2.3.1.54"/>
    </reaction>
</comment>